<protein>
    <submittedName>
        <fullName evidence="1">Uncharacterized protein</fullName>
    </submittedName>
</protein>
<accession>A0A7V4FEC7</accession>
<comment type="caution">
    <text evidence="1">The sequence shown here is derived from an EMBL/GenBank/DDBJ whole genome shotgun (WGS) entry which is preliminary data.</text>
</comment>
<organism evidence="1">
    <name type="scientific">candidate division WOR-3 bacterium</name>
    <dbReference type="NCBI Taxonomy" id="2052148"/>
    <lineage>
        <taxon>Bacteria</taxon>
        <taxon>Bacteria division WOR-3</taxon>
    </lineage>
</organism>
<reference evidence="1" key="1">
    <citation type="journal article" date="2020" name="mSystems">
        <title>Genome- and Community-Level Interaction Insights into Carbon Utilization and Element Cycling Functions of Hydrothermarchaeota in Hydrothermal Sediment.</title>
        <authorList>
            <person name="Zhou Z."/>
            <person name="Liu Y."/>
            <person name="Xu W."/>
            <person name="Pan J."/>
            <person name="Luo Z.H."/>
            <person name="Li M."/>
        </authorList>
    </citation>
    <scope>NUCLEOTIDE SEQUENCE [LARGE SCALE GENOMIC DNA]</scope>
    <source>
        <strain evidence="1">SpSt-655</strain>
    </source>
</reference>
<evidence type="ECO:0000313" key="1">
    <source>
        <dbReference type="EMBL" id="HGQ55444.1"/>
    </source>
</evidence>
<dbReference type="EMBL" id="DTBX01000110">
    <property type="protein sequence ID" value="HGQ55444.1"/>
    <property type="molecule type" value="Genomic_DNA"/>
</dbReference>
<proteinExistence type="predicted"/>
<name>A0A7V4FEC7_UNCW3</name>
<sequence length="68" mass="8255">MAFDYSKENLLFLINNYFEIYQVSEKTFVGKLREPWEINLRNLKMALEPYGYIPFFSKRKNFHILTLA</sequence>
<gene>
    <name evidence="1" type="ORF">ENU28_03135</name>
</gene>
<dbReference type="AlphaFoldDB" id="A0A7V4FEC7"/>